<feature type="transmembrane region" description="Helical" evidence="3">
    <location>
        <begin position="205"/>
        <end position="225"/>
    </location>
</feature>
<evidence type="ECO:0000256" key="3">
    <source>
        <dbReference type="SAM" id="Phobius"/>
    </source>
</evidence>
<dbReference type="STRING" id="670155.SAMN04488001_1397"/>
<evidence type="ECO:0000256" key="2">
    <source>
        <dbReference type="SAM" id="MobiDB-lite"/>
    </source>
</evidence>
<dbReference type="PANTHER" id="PTHR32309:SF13">
    <property type="entry name" value="FERRIC ENTEROBACTIN TRANSPORT PROTEIN FEPE"/>
    <property type="match status" value="1"/>
</dbReference>
<dbReference type="AlphaFoldDB" id="A0A1H2V580"/>
<feature type="region of interest" description="Disordered" evidence="2">
    <location>
        <begin position="51"/>
        <end position="90"/>
    </location>
</feature>
<gene>
    <name evidence="4" type="ORF">SAMN04488001_1397</name>
</gene>
<feature type="region of interest" description="Disordered" evidence="2">
    <location>
        <begin position="149"/>
        <end position="175"/>
    </location>
</feature>
<feature type="compositionally biased region" description="Basic residues" evidence="2">
    <location>
        <begin position="1"/>
        <end position="12"/>
    </location>
</feature>
<reference evidence="5" key="1">
    <citation type="submission" date="2016-10" db="EMBL/GenBank/DDBJ databases">
        <authorList>
            <person name="Varghese N."/>
            <person name="Submissions S."/>
        </authorList>
    </citation>
    <scope>NUCLEOTIDE SEQUENCE [LARGE SCALE GENOMIC DNA]</scope>
    <source>
        <strain evidence="5">DSM 26922</strain>
    </source>
</reference>
<keyword evidence="3" id="KW-0472">Membrane</keyword>
<dbReference type="PANTHER" id="PTHR32309">
    <property type="entry name" value="TYROSINE-PROTEIN KINASE"/>
    <property type="match status" value="1"/>
</dbReference>
<feature type="compositionally biased region" description="Basic and acidic residues" evidence="2">
    <location>
        <begin position="59"/>
        <end position="75"/>
    </location>
</feature>
<dbReference type="GO" id="GO:0004713">
    <property type="term" value="F:protein tyrosine kinase activity"/>
    <property type="evidence" value="ECO:0007669"/>
    <property type="project" value="TreeGrafter"/>
</dbReference>
<dbReference type="EMBL" id="FNOI01000002">
    <property type="protein sequence ID" value="SDW63114.1"/>
    <property type="molecule type" value="Genomic_DNA"/>
</dbReference>
<dbReference type="InterPro" id="IPR050445">
    <property type="entry name" value="Bact_polysacc_biosynth/exp"/>
</dbReference>
<accession>A0A1H2V580</accession>
<evidence type="ECO:0000256" key="1">
    <source>
        <dbReference type="SAM" id="Coils"/>
    </source>
</evidence>
<keyword evidence="3" id="KW-1133">Transmembrane helix</keyword>
<dbReference type="OrthoDB" id="7810642at2"/>
<dbReference type="RefSeq" id="WP_089946019.1">
    <property type="nucleotide sequence ID" value="NZ_FNOI01000002.1"/>
</dbReference>
<dbReference type="GO" id="GO:0005886">
    <property type="term" value="C:plasma membrane"/>
    <property type="evidence" value="ECO:0007669"/>
    <property type="project" value="TreeGrafter"/>
</dbReference>
<evidence type="ECO:0000313" key="5">
    <source>
        <dbReference type="Proteomes" id="UP000199441"/>
    </source>
</evidence>
<dbReference type="Proteomes" id="UP000199441">
    <property type="component" value="Unassembled WGS sequence"/>
</dbReference>
<organism evidence="4 5">
    <name type="scientific">Litoreibacter albidus</name>
    <dbReference type="NCBI Taxonomy" id="670155"/>
    <lineage>
        <taxon>Bacteria</taxon>
        <taxon>Pseudomonadati</taxon>
        <taxon>Pseudomonadota</taxon>
        <taxon>Alphaproteobacteria</taxon>
        <taxon>Rhodobacterales</taxon>
        <taxon>Roseobacteraceae</taxon>
        <taxon>Litoreibacter</taxon>
    </lineage>
</organism>
<protein>
    <submittedName>
        <fullName evidence="4">Capsular polysaccharide transport system permease protein</fullName>
    </submittedName>
</protein>
<feature type="coiled-coil region" evidence="1">
    <location>
        <begin position="442"/>
        <end position="469"/>
    </location>
</feature>
<keyword evidence="1" id="KW-0175">Coiled coil</keyword>
<keyword evidence="5" id="KW-1185">Reference proteome</keyword>
<feature type="compositionally biased region" description="Polar residues" evidence="2">
    <location>
        <begin position="161"/>
        <end position="175"/>
    </location>
</feature>
<proteinExistence type="predicted"/>
<keyword evidence="3" id="KW-0812">Transmembrane</keyword>
<evidence type="ECO:0000313" key="4">
    <source>
        <dbReference type="EMBL" id="SDW63114.1"/>
    </source>
</evidence>
<feature type="transmembrane region" description="Helical" evidence="3">
    <location>
        <begin position="537"/>
        <end position="557"/>
    </location>
</feature>
<name>A0A1H2V580_9RHOB</name>
<sequence>MITKPKAKKYRLRRSEGQSAAAPKPAPAQNVETPDATKAAVTELLQTEPMMFASSTDDGFGKQDFRPKPEAKPAEVEAQTPAAPQSPADMIDAIRREGLTGRQLRMARRVAQKQGLAPVSDYDAVRLLREKGIDPFKRSNMLELVMRDGPEDASEAPSKDQLPSTVVSKPSLPSTEVITEDRRATDIMAIQRDIARRRRRRASLLAIRMMVFVMLPTFVAGYYYYAVATPMYATKSEFIIQTAEPSSAGQLGGLFSGTGLATSQDSITVQGYLQSRDAMLRLNEDEGFKTHFSQENVDALQRIEMDSTNEAAYSLYKKHVKIGYDPAEGVIKMEVSAADPETSAAFSKKLITYAEERVDELTSRLRGDQMQGAADSRIEAEAKMRAAQDRIVELQEKLGVLSPESEVQAIFGQITQLESELLTSRISLQQYLANARPNQAKVSAEENKIAELQKLIAEYRGQLTESNANTGSLARISGELMVAQGDLAMRQEFLAAAEAQFEAARLEANRQVRYLSVGVSPVAPDEPTYPRAFENTILAFLIFAGIYLMVSLTASILREQV</sequence>
<feature type="region of interest" description="Disordered" evidence="2">
    <location>
        <begin position="1"/>
        <end position="37"/>
    </location>
</feature>